<organism evidence="4 5">
    <name type="scientific">Niastella soli</name>
    <dbReference type="NCBI Taxonomy" id="2821487"/>
    <lineage>
        <taxon>Bacteria</taxon>
        <taxon>Pseudomonadati</taxon>
        <taxon>Bacteroidota</taxon>
        <taxon>Chitinophagia</taxon>
        <taxon>Chitinophagales</taxon>
        <taxon>Chitinophagaceae</taxon>
        <taxon>Niastella</taxon>
    </lineage>
</organism>
<evidence type="ECO:0000256" key="2">
    <source>
        <dbReference type="PROSITE-ProRule" id="PRU00169"/>
    </source>
</evidence>
<keyword evidence="1 2" id="KW-0597">Phosphoprotein</keyword>
<comment type="caution">
    <text evidence="4">The sequence shown here is derived from an EMBL/GenBank/DDBJ whole genome shotgun (WGS) entry which is preliminary data.</text>
</comment>
<dbReference type="Gene3D" id="3.40.50.2300">
    <property type="match status" value="1"/>
</dbReference>
<sequence length="142" mass="16461">MDFPEKVLLIDDDEEEHFIFTVALKECCPSIKLICEKNAGSALARMANYDASSTPNMIILDWRMPHISGKEVLIRIRKLPQYAKIPVVIFTGIFEPLYFEEAKELGATFFLRKPFDFLELCRKLAYLFTLDWRDPKSPGQQI</sequence>
<dbReference type="PANTHER" id="PTHR44591">
    <property type="entry name" value="STRESS RESPONSE REGULATOR PROTEIN 1"/>
    <property type="match status" value="1"/>
</dbReference>
<dbReference type="InterPro" id="IPR050595">
    <property type="entry name" value="Bact_response_regulator"/>
</dbReference>
<dbReference type="PANTHER" id="PTHR44591:SF3">
    <property type="entry name" value="RESPONSE REGULATORY DOMAIN-CONTAINING PROTEIN"/>
    <property type="match status" value="1"/>
</dbReference>
<evidence type="ECO:0000256" key="1">
    <source>
        <dbReference type="ARBA" id="ARBA00022553"/>
    </source>
</evidence>
<reference evidence="4 5" key="1">
    <citation type="submission" date="2021-03" db="EMBL/GenBank/DDBJ databases">
        <title>Assistant Professor.</title>
        <authorList>
            <person name="Huq M.A."/>
        </authorList>
    </citation>
    <scope>NUCLEOTIDE SEQUENCE [LARGE SCALE GENOMIC DNA]</scope>
    <source>
        <strain evidence="4 5">MAH-29</strain>
    </source>
</reference>
<dbReference type="RefSeq" id="WP_209144020.1">
    <property type="nucleotide sequence ID" value="NZ_JAGHKO010000017.1"/>
</dbReference>
<gene>
    <name evidence="4" type="ORF">J7I42_31955</name>
</gene>
<evidence type="ECO:0000313" key="4">
    <source>
        <dbReference type="EMBL" id="MBO9204944.1"/>
    </source>
</evidence>
<dbReference type="InterPro" id="IPR001789">
    <property type="entry name" value="Sig_transdc_resp-reg_receiver"/>
</dbReference>
<dbReference type="Pfam" id="PF00072">
    <property type="entry name" value="Response_reg"/>
    <property type="match status" value="1"/>
</dbReference>
<dbReference type="SUPFAM" id="SSF52172">
    <property type="entry name" value="CheY-like"/>
    <property type="match status" value="1"/>
</dbReference>
<dbReference type="Proteomes" id="UP000677244">
    <property type="component" value="Unassembled WGS sequence"/>
</dbReference>
<accession>A0ABS3Z450</accession>
<evidence type="ECO:0000313" key="5">
    <source>
        <dbReference type="Proteomes" id="UP000677244"/>
    </source>
</evidence>
<evidence type="ECO:0000259" key="3">
    <source>
        <dbReference type="PROSITE" id="PS50110"/>
    </source>
</evidence>
<dbReference type="PROSITE" id="PS50110">
    <property type="entry name" value="RESPONSE_REGULATORY"/>
    <property type="match status" value="1"/>
</dbReference>
<feature type="modified residue" description="4-aspartylphosphate" evidence="2">
    <location>
        <position position="61"/>
    </location>
</feature>
<name>A0ABS3Z450_9BACT</name>
<dbReference type="InterPro" id="IPR011006">
    <property type="entry name" value="CheY-like_superfamily"/>
</dbReference>
<feature type="domain" description="Response regulatory" evidence="3">
    <location>
        <begin position="6"/>
        <end position="128"/>
    </location>
</feature>
<keyword evidence="5" id="KW-1185">Reference proteome</keyword>
<dbReference type="SMART" id="SM00448">
    <property type="entry name" value="REC"/>
    <property type="match status" value="1"/>
</dbReference>
<protein>
    <submittedName>
        <fullName evidence="4">Response regulator</fullName>
    </submittedName>
</protein>
<dbReference type="EMBL" id="JAGHKO010000017">
    <property type="protein sequence ID" value="MBO9204944.1"/>
    <property type="molecule type" value="Genomic_DNA"/>
</dbReference>
<proteinExistence type="predicted"/>